<evidence type="ECO:0000313" key="2">
    <source>
        <dbReference type="EMBL" id="MDQ0997399.1"/>
    </source>
</evidence>
<sequence length="175" mass="19321">MTVFFPNARKQGLAAISALGVLFASSAYAACTQDRAVYTDRDDDYTLTFKHFPEDQPVATSNEFVLQRNDADLKLQGVVMHDEAARPNALIMYNCPSGDATGDELAACTVWEGVPYALKDGAQADYLPQAKEPAAQALLMPNLSGAMSNFNFKLEKPIETFPWEVFRFKECVPQQ</sequence>
<dbReference type="RefSeq" id="WP_115054434.1">
    <property type="nucleotide sequence ID" value="NZ_JAUSZT010000003.1"/>
</dbReference>
<gene>
    <name evidence="2" type="ORF">QFZ34_002581</name>
</gene>
<reference evidence="2 3" key="1">
    <citation type="submission" date="2023-07" db="EMBL/GenBank/DDBJ databases">
        <title>Comparative genomics of wheat-associated soil bacteria to identify genetic determinants of phenazine resistance.</title>
        <authorList>
            <person name="Mouncey N."/>
        </authorList>
    </citation>
    <scope>NUCLEOTIDE SEQUENCE [LARGE SCALE GENOMIC DNA]</scope>
    <source>
        <strain evidence="2 3">W4I11</strain>
    </source>
</reference>
<proteinExistence type="predicted"/>
<protein>
    <recommendedName>
        <fullName evidence="4">DUF2155 domain-containing protein</fullName>
    </recommendedName>
</protein>
<evidence type="ECO:0000313" key="3">
    <source>
        <dbReference type="Proteomes" id="UP001237780"/>
    </source>
</evidence>
<evidence type="ECO:0008006" key="4">
    <source>
        <dbReference type="Google" id="ProtNLM"/>
    </source>
</evidence>
<organism evidence="2 3">
    <name type="scientific">Phyllobacterium ifriqiyense</name>
    <dbReference type="NCBI Taxonomy" id="314238"/>
    <lineage>
        <taxon>Bacteria</taxon>
        <taxon>Pseudomonadati</taxon>
        <taxon>Pseudomonadota</taxon>
        <taxon>Alphaproteobacteria</taxon>
        <taxon>Hyphomicrobiales</taxon>
        <taxon>Phyllobacteriaceae</taxon>
        <taxon>Phyllobacterium</taxon>
    </lineage>
</organism>
<keyword evidence="1" id="KW-0732">Signal</keyword>
<comment type="caution">
    <text evidence="2">The sequence shown here is derived from an EMBL/GenBank/DDBJ whole genome shotgun (WGS) entry which is preliminary data.</text>
</comment>
<dbReference type="Proteomes" id="UP001237780">
    <property type="component" value="Unassembled WGS sequence"/>
</dbReference>
<feature type="signal peptide" evidence="1">
    <location>
        <begin position="1"/>
        <end position="29"/>
    </location>
</feature>
<name>A0ABU0S9F7_9HYPH</name>
<dbReference type="EMBL" id="JAUSZT010000003">
    <property type="protein sequence ID" value="MDQ0997399.1"/>
    <property type="molecule type" value="Genomic_DNA"/>
</dbReference>
<evidence type="ECO:0000256" key="1">
    <source>
        <dbReference type="SAM" id="SignalP"/>
    </source>
</evidence>
<accession>A0ABU0S9F7</accession>
<feature type="chain" id="PRO_5045763078" description="DUF2155 domain-containing protein" evidence="1">
    <location>
        <begin position="30"/>
        <end position="175"/>
    </location>
</feature>
<keyword evidence="3" id="KW-1185">Reference proteome</keyword>